<comment type="caution">
    <text evidence="5">The sequence shown here is derived from an EMBL/GenBank/DDBJ whole genome shotgun (WGS) entry which is preliminary data.</text>
</comment>
<dbReference type="Gene3D" id="3.40.50.720">
    <property type="entry name" value="NAD(P)-binding Rossmann-like Domain"/>
    <property type="match status" value="1"/>
</dbReference>
<dbReference type="EMBL" id="JBHSMC010000046">
    <property type="protein sequence ID" value="MFC5467063.1"/>
    <property type="molecule type" value="Genomic_DNA"/>
</dbReference>
<evidence type="ECO:0000256" key="1">
    <source>
        <dbReference type="ARBA" id="ARBA00010928"/>
    </source>
</evidence>
<organism evidence="5 6">
    <name type="scientific">Lederbergia graminis</name>
    <dbReference type="NCBI Taxonomy" id="735518"/>
    <lineage>
        <taxon>Bacteria</taxon>
        <taxon>Bacillati</taxon>
        <taxon>Bacillota</taxon>
        <taxon>Bacilli</taxon>
        <taxon>Bacillales</taxon>
        <taxon>Bacillaceae</taxon>
        <taxon>Lederbergia</taxon>
    </lineage>
</organism>
<dbReference type="PANTHER" id="PTHR22604:SF105">
    <property type="entry name" value="TRANS-1,2-DIHYDROBENZENE-1,2-DIOL DEHYDROGENASE"/>
    <property type="match status" value="1"/>
</dbReference>
<dbReference type="Pfam" id="PF22725">
    <property type="entry name" value="GFO_IDH_MocA_C3"/>
    <property type="match status" value="1"/>
</dbReference>
<proteinExistence type="inferred from homology"/>
<dbReference type="InterPro" id="IPR055170">
    <property type="entry name" value="GFO_IDH_MocA-like_dom"/>
</dbReference>
<dbReference type="SUPFAM" id="SSF55347">
    <property type="entry name" value="Glyceraldehyde-3-phosphate dehydrogenase-like, C-terminal domain"/>
    <property type="match status" value="1"/>
</dbReference>
<protein>
    <submittedName>
        <fullName evidence="5">Gfo/Idh/MocA family protein</fullName>
    </submittedName>
</protein>
<comment type="similarity">
    <text evidence="1">Belongs to the Gfo/Idh/MocA family.</text>
</comment>
<dbReference type="InterPro" id="IPR036291">
    <property type="entry name" value="NAD(P)-bd_dom_sf"/>
</dbReference>
<feature type="domain" description="Gfo/Idh/MocA-like oxidoreductase N-terminal" evidence="3">
    <location>
        <begin position="7"/>
        <end position="124"/>
    </location>
</feature>
<dbReference type="Pfam" id="PF01408">
    <property type="entry name" value="GFO_IDH_MocA"/>
    <property type="match status" value="1"/>
</dbReference>
<dbReference type="Gene3D" id="3.30.360.10">
    <property type="entry name" value="Dihydrodipicolinate Reductase, domain 2"/>
    <property type="match status" value="1"/>
</dbReference>
<accession>A0ABW0LR52</accession>
<keyword evidence="6" id="KW-1185">Reference proteome</keyword>
<dbReference type="InterPro" id="IPR000683">
    <property type="entry name" value="Gfo/Idh/MocA-like_OxRdtase_N"/>
</dbReference>
<evidence type="ECO:0000313" key="6">
    <source>
        <dbReference type="Proteomes" id="UP001596147"/>
    </source>
</evidence>
<dbReference type="InterPro" id="IPR050984">
    <property type="entry name" value="Gfo/Idh/MocA_domain"/>
</dbReference>
<dbReference type="PANTHER" id="PTHR22604">
    <property type="entry name" value="OXIDOREDUCTASES"/>
    <property type="match status" value="1"/>
</dbReference>
<reference evidence="6" key="1">
    <citation type="journal article" date="2019" name="Int. J. Syst. Evol. Microbiol.">
        <title>The Global Catalogue of Microorganisms (GCM) 10K type strain sequencing project: providing services to taxonomists for standard genome sequencing and annotation.</title>
        <authorList>
            <consortium name="The Broad Institute Genomics Platform"/>
            <consortium name="The Broad Institute Genome Sequencing Center for Infectious Disease"/>
            <person name="Wu L."/>
            <person name="Ma J."/>
        </authorList>
    </citation>
    <scope>NUCLEOTIDE SEQUENCE [LARGE SCALE GENOMIC DNA]</scope>
    <source>
        <strain evidence="6">CGMCC 1.12237</strain>
    </source>
</reference>
<evidence type="ECO:0000259" key="4">
    <source>
        <dbReference type="Pfam" id="PF22725"/>
    </source>
</evidence>
<dbReference type="SUPFAM" id="SSF51735">
    <property type="entry name" value="NAD(P)-binding Rossmann-fold domains"/>
    <property type="match status" value="1"/>
</dbReference>
<gene>
    <name evidence="5" type="ORF">ACFPM4_20255</name>
</gene>
<keyword evidence="2" id="KW-0560">Oxidoreductase</keyword>
<dbReference type="RefSeq" id="WP_382355945.1">
    <property type="nucleotide sequence ID" value="NZ_JBHSMC010000046.1"/>
</dbReference>
<sequence length="330" mass="36206">MSEKKVRWGILSTAGIAKRSVIPGIRASNRNEVVAVASRSLEKAQSFADELEIPKAYGSYEELLSDPEIEAVYIPLPNHLHKEWTIKAAQAGKHVLCEKPIALDEAEAQEMIDACKEAGVVLAEAFMYRHLNKYTEIKELIAAGEIGEIRGIHGVFSFNNPKDYNNIRYKKEWGGGSIYDVGCYPISAARLILGEEPKAVTTQAFFSPEHGDVDMMASGLMEFSNGVALTFDCAMWAEGRMEVEILGSEGRIVLPNAFFGEHKYDIIKGGKVVTVEKEASNPYALQADSFADSVLGGKPVPFSATDIIHNIRAVKGALDSAEKRERVILN</sequence>
<evidence type="ECO:0000259" key="3">
    <source>
        <dbReference type="Pfam" id="PF01408"/>
    </source>
</evidence>
<name>A0ABW0LR52_9BACI</name>
<dbReference type="Proteomes" id="UP001596147">
    <property type="component" value="Unassembled WGS sequence"/>
</dbReference>
<evidence type="ECO:0000256" key="2">
    <source>
        <dbReference type="ARBA" id="ARBA00023002"/>
    </source>
</evidence>
<feature type="domain" description="GFO/IDH/MocA-like oxidoreductase" evidence="4">
    <location>
        <begin position="134"/>
        <end position="253"/>
    </location>
</feature>
<evidence type="ECO:0000313" key="5">
    <source>
        <dbReference type="EMBL" id="MFC5467063.1"/>
    </source>
</evidence>